<gene>
    <name evidence="2" type="ORF">H9848_08955</name>
</gene>
<organism evidence="2 3">
    <name type="scientific">Candidatus Parabacteroides intestinigallinarum</name>
    <dbReference type="NCBI Taxonomy" id="2838722"/>
    <lineage>
        <taxon>Bacteria</taxon>
        <taxon>Pseudomonadati</taxon>
        <taxon>Bacteroidota</taxon>
        <taxon>Bacteroidia</taxon>
        <taxon>Bacteroidales</taxon>
        <taxon>Tannerellaceae</taxon>
        <taxon>Parabacteroides</taxon>
    </lineage>
</organism>
<dbReference type="SUPFAM" id="SSF101898">
    <property type="entry name" value="NHL repeat"/>
    <property type="match status" value="1"/>
</dbReference>
<dbReference type="Proteomes" id="UP000823847">
    <property type="component" value="Unassembled WGS sequence"/>
</dbReference>
<name>A0A9D1XS82_9BACT</name>
<reference evidence="2" key="2">
    <citation type="submission" date="2021-04" db="EMBL/GenBank/DDBJ databases">
        <authorList>
            <person name="Gilroy R."/>
        </authorList>
    </citation>
    <scope>NUCLEOTIDE SEQUENCE</scope>
    <source>
        <strain evidence="2">ChiHecec2B26-12326</strain>
    </source>
</reference>
<evidence type="ECO:0000313" key="2">
    <source>
        <dbReference type="EMBL" id="HIX86716.1"/>
    </source>
</evidence>
<reference evidence="2" key="1">
    <citation type="journal article" date="2021" name="PeerJ">
        <title>Extensive microbial diversity within the chicken gut microbiome revealed by metagenomics and culture.</title>
        <authorList>
            <person name="Gilroy R."/>
            <person name="Ravi A."/>
            <person name="Getino M."/>
            <person name="Pursley I."/>
            <person name="Horton D.L."/>
            <person name="Alikhan N.F."/>
            <person name="Baker D."/>
            <person name="Gharbi K."/>
            <person name="Hall N."/>
            <person name="Watson M."/>
            <person name="Adriaenssens E.M."/>
            <person name="Foster-Nyarko E."/>
            <person name="Jarju S."/>
            <person name="Secka A."/>
            <person name="Antonio M."/>
            <person name="Oren A."/>
            <person name="Chaudhuri R.R."/>
            <person name="La Ragione R."/>
            <person name="Hildebrand F."/>
            <person name="Pallen M.J."/>
        </authorList>
    </citation>
    <scope>NUCLEOTIDE SEQUENCE</scope>
    <source>
        <strain evidence="2">ChiHecec2B26-12326</strain>
    </source>
</reference>
<keyword evidence="1" id="KW-1133">Transmembrane helix</keyword>
<keyword evidence="1" id="KW-0812">Transmembrane</keyword>
<evidence type="ECO:0000256" key="1">
    <source>
        <dbReference type="SAM" id="Phobius"/>
    </source>
</evidence>
<dbReference type="EMBL" id="DXEN01000067">
    <property type="protein sequence ID" value="HIX86716.1"/>
    <property type="molecule type" value="Genomic_DNA"/>
</dbReference>
<proteinExistence type="predicted"/>
<sequence>MRRYKIVLIAIIGVFFIFLLFRLGFDKESDDSLFGFERIFVKNKELVFDKKIDLELGVNNLIYPVNDSMLILLDEENRFFFYNLNRQQVDKEKKIIAQQGFITYADADKFLYIDRYTLNSVSLNNLESNVIETDSISVFSACYCNDNIYIFLGYSEKDSIANVGFYKLDGDVIQLVHNVENSGCDKDSKFIYDLSYNGNFLITGNYLIYVCSVKSYMYIFDLNGNYLCTIRTKDNVPSPNISVFNDTYIYTRGKTFNSNIGAFIKNDIVYVLSYRFNDEHNVIIDRYSLSDGNYVNSIKVPELSCANNHIEQLFQMGNFIVFYAQEQLYVFNLL</sequence>
<keyword evidence="1" id="KW-0472">Membrane</keyword>
<comment type="caution">
    <text evidence="2">The sequence shown here is derived from an EMBL/GenBank/DDBJ whole genome shotgun (WGS) entry which is preliminary data.</text>
</comment>
<feature type="transmembrane region" description="Helical" evidence="1">
    <location>
        <begin position="7"/>
        <end position="25"/>
    </location>
</feature>
<protein>
    <submittedName>
        <fullName evidence="2">Uncharacterized protein</fullName>
    </submittedName>
</protein>
<evidence type="ECO:0000313" key="3">
    <source>
        <dbReference type="Proteomes" id="UP000823847"/>
    </source>
</evidence>
<accession>A0A9D1XS82</accession>
<dbReference type="AlphaFoldDB" id="A0A9D1XS82"/>